<organism evidence="2 3">
    <name type="scientific">Quillaja saponaria</name>
    <name type="common">Soap bark tree</name>
    <dbReference type="NCBI Taxonomy" id="32244"/>
    <lineage>
        <taxon>Eukaryota</taxon>
        <taxon>Viridiplantae</taxon>
        <taxon>Streptophyta</taxon>
        <taxon>Embryophyta</taxon>
        <taxon>Tracheophyta</taxon>
        <taxon>Spermatophyta</taxon>
        <taxon>Magnoliopsida</taxon>
        <taxon>eudicotyledons</taxon>
        <taxon>Gunneridae</taxon>
        <taxon>Pentapetalae</taxon>
        <taxon>rosids</taxon>
        <taxon>fabids</taxon>
        <taxon>Fabales</taxon>
        <taxon>Quillajaceae</taxon>
        <taxon>Quillaja</taxon>
    </lineage>
</organism>
<feature type="region of interest" description="Disordered" evidence="1">
    <location>
        <begin position="195"/>
        <end position="243"/>
    </location>
</feature>
<accession>A0AAD7VNM8</accession>
<reference evidence="2 3" key="1">
    <citation type="journal article" date="2023" name="Science">
        <title>Elucidation of the pathway for biosynthesis of saponin adjuvants from the soapbark tree.</title>
        <authorList>
            <person name="Reed J."/>
            <person name="Orme A."/>
            <person name="El-Demerdash A."/>
            <person name="Owen C."/>
            <person name="Martin L.B.B."/>
            <person name="Misra R.C."/>
            <person name="Kikuchi S."/>
            <person name="Rejzek M."/>
            <person name="Martin A.C."/>
            <person name="Harkess A."/>
            <person name="Leebens-Mack J."/>
            <person name="Louveau T."/>
            <person name="Stephenson M.J."/>
            <person name="Osbourn A."/>
        </authorList>
    </citation>
    <scope>NUCLEOTIDE SEQUENCE [LARGE SCALE GENOMIC DNA]</scope>
    <source>
        <strain evidence="2">S10</strain>
    </source>
</reference>
<sequence>MSSEGDSPSAPPFDTLDGHPADGTIVPMGEEPKYRSGKGKVLPLSLAYHPSTSLGSDNTESGSFEVEDEATALARFSLERDEDEVSDDNMVIFWPQTNITAMNTIENVISDQKLGPKFTRKSPRMNRVQYKKYSKILVYNKFQQGGLFDTTFFTSGPMLARMCLSELDFDMGPTQEEAVEVRVATRRRIEDLRERAEKGFDLQGKKGRRRRVEERPKGQNLARPPRKTQLKYPPFLGLRKSPR</sequence>
<feature type="region of interest" description="Disordered" evidence="1">
    <location>
        <begin position="1"/>
        <end position="37"/>
    </location>
</feature>
<dbReference type="AlphaFoldDB" id="A0AAD7VNM8"/>
<evidence type="ECO:0000313" key="2">
    <source>
        <dbReference type="EMBL" id="KAJ7982492.1"/>
    </source>
</evidence>
<comment type="caution">
    <text evidence="2">The sequence shown here is derived from an EMBL/GenBank/DDBJ whole genome shotgun (WGS) entry which is preliminary data.</text>
</comment>
<proteinExistence type="predicted"/>
<evidence type="ECO:0000313" key="3">
    <source>
        <dbReference type="Proteomes" id="UP001163823"/>
    </source>
</evidence>
<dbReference type="Proteomes" id="UP001163823">
    <property type="component" value="Chromosome 1"/>
</dbReference>
<gene>
    <name evidence="2" type="ORF">O6P43_001612</name>
</gene>
<protein>
    <submittedName>
        <fullName evidence="2">Uncharacterized protein</fullName>
    </submittedName>
</protein>
<keyword evidence="3" id="KW-1185">Reference proteome</keyword>
<name>A0AAD7VNM8_QUISA</name>
<dbReference type="EMBL" id="JARAOO010000001">
    <property type="protein sequence ID" value="KAJ7982492.1"/>
    <property type="molecule type" value="Genomic_DNA"/>
</dbReference>
<evidence type="ECO:0000256" key="1">
    <source>
        <dbReference type="SAM" id="MobiDB-lite"/>
    </source>
</evidence>
<feature type="compositionally biased region" description="Basic and acidic residues" evidence="1">
    <location>
        <begin position="195"/>
        <end position="204"/>
    </location>
</feature>
<dbReference type="KEGG" id="qsa:O6P43_001612"/>